<feature type="domain" description="AB hydrolase-1" evidence="1">
    <location>
        <begin position="6"/>
        <end position="242"/>
    </location>
</feature>
<evidence type="ECO:0000313" key="2">
    <source>
        <dbReference type="EMBL" id="KAF4448435.1"/>
    </source>
</evidence>
<dbReference type="InterPro" id="IPR052897">
    <property type="entry name" value="Sec-Metab_Biosynth_Hydrolase"/>
</dbReference>
<dbReference type="PANTHER" id="PTHR37017:SF8">
    <property type="entry name" value="AB HYDROLASE-1 DOMAIN-CONTAINING PROTEIN"/>
    <property type="match status" value="1"/>
</dbReference>
<dbReference type="InterPro" id="IPR000073">
    <property type="entry name" value="AB_hydrolase_1"/>
</dbReference>
<dbReference type="Pfam" id="PF12697">
    <property type="entry name" value="Abhydrolase_6"/>
    <property type="match status" value="1"/>
</dbReference>
<proteinExistence type="predicted"/>
<name>A0A8H4KBX7_9HYPO</name>
<evidence type="ECO:0000313" key="3">
    <source>
        <dbReference type="Proteomes" id="UP000605986"/>
    </source>
</evidence>
<reference evidence="2" key="1">
    <citation type="submission" date="2020-01" db="EMBL/GenBank/DDBJ databases">
        <title>Identification and distribution of gene clusters putatively required for synthesis of sphingolipid metabolism inhibitors in phylogenetically diverse species of the filamentous fungus Fusarium.</title>
        <authorList>
            <person name="Kim H.-S."/>
            <person name="Busman M."/>
            <person name="Brown D.W."/>
            <person name="Divon H."/>
            <person name="Uhlig S."/>
            <person name="Proctor R.H."/>
        </authorList>
    </citation>
    <scope>NUCLEOTIDE SEQUENCE</scope>
    <source>
        <strain evidence="2">NRRL 53441</strain>
    </source>
</reference>
<protein>
    <submittedName>
        <fullName evidence="2">Alpha/beta hydrolase family domain-containing protein</fullName>
    </submittedName>
</protein>
<organism evidence="2 3">
    <name type="scientific">Fusarium austroafricanum</name>
    <dbReference type="NCBI Taxonomy" id="2364996"/>
    <lineage>
        <taxon>Eukaryota</taxon>
        <taxon>Fungi</taxon>
        <taxon>Dikarya</taxon>
        <taxon>Ascomycota</taxon>
        <taxon>Pezizomycotina</taxon>
        <taxon>Sordariomycetes</taxon>
        <taxon>Hypocreomycetidae</taxon>
        <taxon>Hypocreales</taxon>
        <taxon>Nectriaceae</taxon>
        <taxon>Fusarium</taxon>
        <taxon>Fusarium concolor species complex</taxon>
    </lineage>
</organism>
<accession>A0A8H4KBX7</accession>
<dbReference type="InterPro" id="IPR029058">
    <property type="entry name" value="AB_hydrolase_fold"/>
</dbReference>
<gene>
    <name evidence="2" type="ORF">F53441_8158</name>
</gene>
<dbReference type="AlphaFoldDB" id="A0A8H4KBX7"/>
<dbReference type="SUPFAM" id="SSF53474">
    <property type="entry name" value="alpha/beta-Hydrolases"/>
    <property type="match status" value="1"/>
</dbReference>
<dbReference type="EMBL" id="JAADJG010000340">
    <property type="protein sequence ID" value="KAF4448435.1"/>
    <property type="molecule type" value="Genomic_DNA"/>
</dbReference>
<evidence type="ECO:0000259" key="1">
    <source>
        <dbReference type="Pfam" id="PF12697"/>
    </source>
</evidence>
<dbReference type="OrthoDB" id="408373at2759"/>
<dbReference type="PANTHER" id="PTHR37017">
    <property type="entry name" value="AB HYDROLASE-1 DOMAIN-CONTAINING PROTEIN-RELATED"/>
    <property type="match status" value="1"/>
</dbReference>
<keyword evidence="2" id="KW-0378">Hydrolase</keyword>
<sequence length="252" mass="27627">MHKPTIVLVPGSWHFPSHYKPLLDALQSLGYPTRCLPLPSVSPKDYAYPSLEVDATFTREQAILPELEKNNVIAIGHSYGSVVLGAATKSLGPGERKEGQNVVLGLVYLCGVIGFTGQTLFPSRDILAPFVVLDDPKTGLVLTTQDSENTFFNGVGDKAYVQQALRTLGTQSWTAYSTPSPAQAWEDSAWDGRRLYVRSSLDNAIPIAWQDKMMDATGVKWEVATLDSGHAPFASHAKEVMDLIDEYTGKWQ</sequence>
<keyword evidence="3" id="KW-1185">Reference proteome</keyword>
<dbReference type="GO" id="GO:0016787">
    <property type="term" value="F:hydrolase activity"/>
    <property type="evidence" value="ECO:0007669"/>
    <property type="project" value="UniProtKB-KW"/>
</dbReference>
<comment type="caution">
    <text evidence="2">The sequence shown here is derived from an EMBL/GenBank/DDBJ whole genome shotgun (WGS) entry which is preliminary data.</text>
</comment>
<dbReference type="Gene3D" id="3.40.50.1820">
    <property type="entry name" value="alpha/beta hydrolase"/>
    <property type="match status" value="1"/>
</dbReference>
<dbReference type="Proteomes" id="UP000605986">
    <property type="component" value="Unassembled WGS sequence"/>
</dbReference>